<dbReference type="GO" id="GO:0016301">
    <property type="term" value="F:kinase activity"/>
    <property type="evidence" value="ECO:0007669"/>
    <property type="project" value="UniProtKB-KW"/>
</dbReference>
<organism evidence="5 6">
    <name type="scientific">Rhizosaccharibacter radicis</name>
    <dbReference type="NCBI Taxonomy" id="2782605"/>
    <lineage>
        <taxon>Bacteria</taxon>
        <taxon>Pseudomonadati</taxon>
        <taxon>Pseudomonadota</taxon>
        <taxon>Alphaproteobacteria</taxon>
        <taxon>Acetobacterales</taxon>
        <taxon>Acetobacteraceae</taxon>
        <taxon>Rhizosaccharibacter</taxon>
    </lineage>
</organism>
<protein>
    <submittedName>
        <fullName evidence="5">Adenosine kinase</fullName>
    </submittedName>
</protein>
<dbReference type="Proteomes" id="UP001524547">
    <property type="component" value="Unassembled WGS sequence"/>
</dbReference>
<comment type="caution">
    <text evidence="5">The sequence shown here is derived from an EMBL/GenBank/DDBJ whole genome shotgun (WGS) entry which is preliminary data.</text>
</comment>
<evidence type="ECO:0000256" key="3">
    <source>
        <dbReference type="ARBA" id="ARBA00022777"/>
    </source>
</evidence>
<dbReference type="RefSeq" id="WP_422920930.1">
    <property type="nucleotide sequence ID" value="NZ_JAMZEJ010000009.1"/>
</dbReference>
<sequence>MQSIGRTARFDLLGIGNAIIDVLAPVPAGFPEAQGMVPGSMTLIDAARADAIYGMLSPEAQRGGGSVANSCVAAASLGATVAYLGTVADDALGRAFADDIRAAGIHFPCAPLAADRAEGRGTARCMILVTPDGQRTMNTYLGACTAFGTPDLDAAAIGDARISYLEGYLFDPPAAQDAFREAGRLAHAAGRAVALSLSDPFCVDRHRAAFLALAQGHVDILFANQDEILSLYETDDFEEAAARAARTVELAVLTRGPEGSVAFLRGERTEIAAASATVVDTTGAGDAYAAGFLFGLGRGLPVAECGRIASVAAAEVIGHFGARPEADLRALADLPG</sequence>
<dbReference type="Pfam" id="PF00294">
    <property type="entry name" value="PfkB"/>
    <property type="match status" value="1"/>
</dbReference>
<accession>A0ABT1W0P7</accession>
<name>A0ABT1W0P7_9PROT</name>
<evidence type="ECO:0000313" key="5">
    <source>
        <dbReference type="EMBL" id="MCQ8242030.1"/>
    </source>
</evidence>
<dbReference type="PANTHER" id="PTHR43320">
    <property type="entry name" value="SUGAR KINASE"/>
    <property type="match status" value="1"/>
</dbReference>
<dbReference type="InterPro" id="IPR011611">
    <property type="entry name" value="PfkB_dom"/>
</dbReference>
<keyword evidence="3 5" id="KW-0418">Kinase</keyword>
<dbReference type="SUPFAM" id="SSF53613">
    <property type="entry name" value="Ribokinase-like"/>
    <property type="match status" value="1"/>
</dbReference>
<dbReference type="Gene3D" id="3.40.1190.20">
    <property type="match status" value="1"/>
</dbReference>
<dbReference type="InterPro" id="IPR052700">
    <property type="entry name" value="Carb_kinase_PfkB-like"/>
</dbReference>
<reference evidence="5 6" key="1">
    <citation type="submission" date="2022-06" db="EMBL/GenBank/DDBJ databases">
        <title>Rhizosaccharibacter gen. nov. sp. nov. KSS12, endophytic bacteria isolated from sugarcane.</title>
        <authorList>
            <person name="Pitiwittayakul N."/>
        </authorList>
    </citation>
    <scope>NUCLEOTIDE SEQUENCE [LARGE SCALE GENOMIC DNA]</scope>
    <source>
        <strain evidence="5 6">KSS12</strain>
    </source>
</reference>
<feature type="domain" description="Carbohydrate kinase PfkB" evidence="4">
    <location>
        <begin position="61"/>
        <end position="324"/>
    </location>
</feature>
<keyword evidence="2" id="KW-0808">Transferase</keyword>
<dbReference type="EMBL" id="JAMZEJ010000009">
    <property type="protein sequence ID" value="MCQ8242030.1"/>
    <property type="molecule type" value="Genomic_DNA"/>
</dbReference>
<evidence type="ECO:0000259" key="4">
    <source>
        <dbReference type="Pfam" id="PF00294"/>
    </source>
</evidence>
<evidence type="ECO:0000256" key="2">
    <source>
        <dbReference type="ARBA" id="ARBA00022679"/>
    </source>
</evidence>
<dbReference type="InterPro" id="IPR029056">
    <property type="entry name" value="Ribokinase-like"/>
</dbReference>
<proteinExistence type="inferred from homology"/>
<evidence type="ECO:0000256" key="1">
    <source>
        <dbReference type="ARBA" id="ARBA00010688"/>
    </source>
</evidence>
<evidence type="ECO:0000313" key="6">
    <source>
        <dbReference type="Proteomes" id="UP001524547"/>
    </source>
</evidence>
<dbReference type="PROSITE" id="PS00584">
    <property type="entry name" value="PFKB_KINASES_2"/>
    <property type="match status" value="1"/>
</dbReference>
<dbReference type="CDD" id="cd01168">
    <property type="entry name" value="adenosine_kinase"/>
    <property type="match status" value="1"/>
</dbReference>
<keyword evidence="6" id="KW-1185">Reference proteome</keyword>
<comment type="similarity">
    <text evidence="1">Belongs to the carbohydrate kinase PfkB family.</text>
</comment>
<dbReference type="InterPro" id="IPR002173">
    <property type="entry name" value="Carboh/pur_kinase_PfkB_CS"/>
</dbReference>
<gene>
    <name evidence="5" type="ORF">NFI88_14410</name>
</gene>
<dbReference type="PANTHER" id="PTHR43320:SF3">
    <property type="entry name" value="CARBOHYDRATE KINASE PFKB DOMAIN-CONTAINING PROTEIN"/>
    <property type="match status" value="1"/>
</dbReference>